<dbReference type="Proteomes" id="UP000236654">
    <property type="component" value="Unassembled WGS sequence"/>
</dbReference>
<feature type="transmembrane region" description="Helical" evidence="1">
    <location>
        <begin position="7"/>
        <end position="28"/>
    </location>
</feature>
<evidence type="ECO:0000256" key="1">
    <source>
        <dbReference type="SAM" id="Phobius"/>
    </source>
</evidence>
<keyword evidence="3" id="KW-1185">Reference proteome</keyword>
<evidence type="ECO:0000313" key="2">
    <source>
        <dbReference type="EMBL" id="PKR81596.1"/>
    </source>
</evidence>
<feature type="transmembrane region" description="Helical" evidence="1">
    <location>
        <begin position="78"/>
        <end position="97"/>
    </location>
</feature>
<feature type="transmembrane region" description="Helical" evidence="1">
    <location>
        <begin position="40"/>
        <end position="66"/>
    </location>
</feature>
<keyword evidence="1" id="KW-1133">Transmembrane helix</keyword>
<proteinExistence type="predicted"/>
<protein>
    <recommendedName>
        <fullName evidence="4">Multipass membrane protein</fullName>
    </recommendedName>
</protein>
<reference evidence="2 3" key="1">
    <citation type="submission" date="2017-12" db="EMBL/GenBank/DDBJ databases">
        <title>The draft genome sequence of Brumimicrobium saltpan LHR20.</title>
        <authorList>
            <person name="Do Z.-J."/>
            <person name="Luo H.-R."/>
        </authorList>
    </citation>
    <scope>NUCLEOTIDE SEQUENCE [LARGE SCALE GENOMIC DNA]</scope>
    <source>
        <strain evidence="2 3">LHR20</strain>
    </source>
</reference>
<comment type="caution">
    <text evidence="2">The sequence shown here is derived from an EMBL/GenBank/DDBJ whole genome shotgun (WGS) entry which is preliminary data.</text>
</comment>
<organism evidence="2 3">
    <name type="scientific">Brumimicrobium salinarum</name>
    <dbReference type="NCBI Taxonomy" id="2058658"/>
    <lineage>
        <taxon>Bacteria</taxon>
        <taxon>Pseudomonadati</taxon>
        <taxon>Bacteroidota</taxon>
        <taxon>Flavobacteriia</taxon>
        <taxon>Flavobacteriales</taxon>
        <taxon>Crocinitomicaceae</taxon>
        <taxon>Brumimicrobium</taxon>
    </lineage>
</organism>
<keyword evidence="1" id="KW-0812">Transmembrane</keyword>
<keyword evidence="1" id="KW-0472">Membrane</keyword>
<feature type="transmembrane region" description="Helical" evidence="1">
    <location>
        <begin position="103"/>
        <end position="120"/>
    </location>
</feature>
<sequence>MNYSYFFKYWITILLVSPVLLFTYSLLSSDKIDITFQLEAFSIFLIFSILFALPTVIISIGFFYFLNKKEIKTSFIKAIIITVTVLGTFLTLFLISSDIAFEYSVFYSIIAILSGAVYTLR</sequence>
<name>A0A2I0R4T9_9FLAO</name>
<accession>A0A2I0R4T9</accession>
<evidence type="ECO:0000313" key="3">
    <source>
        <dbReference type="Proteomes" id="UP000236654"/>
    </source>
</evidence>
<dbReference type="EMBL" id="PJNI01000002">
    <property type="protein sequence ID" value="PKR81596.1"/>
    <property type="molecule type" value="Genomic_DNA"/>
</dbReference>
<evidence type="ECO:0008006" key="4">
    <source>
        <dbReference type="Google" id="ProtNLM"/>
    </source>
</evidence>
<dbReference type="OrthoDB" id="9854917at2"/>
<dbReference type="AlphaFoldDB" id="A0A2I0R4T9"/>
<gene>
    <name evidence="2" type="ORF">CW751_03465</name>
</gene>
<dbReference type="RefSeq" id="WP_133122112.1">
    <property type="nucleotide sequence ID" value="NZ_PJNI01000002.1"/>
</dbReference>